<dbReference type="Pfam" id="PF07681">
    <property type="entry name" value="DoxX"/>
    <property type="match status" value="1"/>
</dbReference>
<comment type="subcellular location">
    <subcellularLocation>
        <location evidence="1">Cell membrane</location>
        <topology evidence="1">Multi-pass membrane protein</topology>
    </subcellularLocation>
</comment>
<proteinExistence type="inferred from homology"/>
<feature type="transmembrane region" description="Helical" evidence="7">
    <location>
        <begin position="72"/>
        <end position="90"/>
    </location>
</feature>
<keyword evidence="6 7" id="KW-0472">Membrane</keyword>
<evidence type="ECO:0000256" key="2">
    <source>
        <dbReference type="ARBA" id="ARBA00006679"/>
    </source>
</evidence>
<evidence type="ECO:0000256" key="6">
    <source>
        <dbReference type="ARBA" id="ARBA00023136"/>
    </source>
</evidence>
<comment type="similarity">
    <text evidence="2">Belongs to the DoxX family.</text>
</comment>
<dbReference type="GO" id="GO:0005886">
    <property type="term" value="C:plasma membrane"/>
    <property type="evidence" value="ECO:0007669"/>
    <property type="project" value="UniProtKB-SubCell"/>
</dbReference>
<dbReference type="PANTHER" id="PTHR33452">
    <property type="entry name" value="OXIDOREDUCTASE CATD-RELATED"/>
    <property type="match status" value="1"/>
</dbReference>
<evidence type="ECO:0000256" key="7">
    <source>
        <dbReference type="SAM" id="Phobius"/>
    </source>
</evidence>
<dbReference type="InterPro" id="IPR051907">
    <property type="entry name" value="DoxX-like_oxidoreductase"/>
</dbReference>
<feature type="transmembrane region" description="Helical" evidence="7">
    <location>
        <begin position="97"/>
        <end position="113"/>
    </location>
</feature>
<sequence>MKIQIHDVPTLTTAPRSTRLDQATINLETAPYAILGLRVSLGILFLAHGLLKVFTFTLAGTAQFFVSVGLPGFMATPVALLEIVGGLLLIAGVYTRWIALGLFPILMVATFKVHGSNGWLFTNEGGGWEFPAFFMVACLVQFLLGNGAFAVGNFWSHKR</sequence>
<comment type="caution">
    <text evidence="8">The sequence shown here is derived from an EMBL/GenBank/DDBJ whole genome shotgun (WGS) entry which is preliminary data.</text>
</comment>
<dbReference type="RefSeq" id="WP_264324248.1">
    <property type="nucleotide sequence ID" value="NZ_JADEXQ010000016.1"/>
</dbReference>
<feature type="transmembrane region" description="Helical" evidence="7">
    <location>
        <begin position="133"/>
        <end position="155"/>
    </location>
</feature>
<evidence type="ECO:0000256" key="1">
    <source>
        <dbReference type="ARBA" id="ARBA00004651"/>
    </source>
</evidence>
<dbReference type="Proteomes" id="UP000625316">
    <property type="component" value="Unassembled WGS sequence"/>
</dbReference>
<dbReference type="EMBL" id="JADEXQ010000016">
    <property type="protein sequence ID" value="MBE9029429.1"/>
    <property type="molecule type" value="Genomic_DNA"/>
</dbReference>
<accession>A0A928VNW4</accession>
<keyword evidence="3" id="KW-1003">Cell membrane</keyword>
<feature type="transmembrane region" description="Helical" evidence="7">
    <location>
        <begin position="43"/>
        <end position="66"/>
    </location>
</feature>
<evidence type="ECO:0000313" key="9">
    <source>
        <dbReference type="Proteomes" id="UP000625316"/>
    </source>
</evidence>
<evidence type="ECO:0000256" key="3">
    <source>
        <dbReference type="ARBA" id="ARBA00022475"/>
    </source>
</evidence>
<dbReference type="InterPro" id="IPR032808">
    <property type="entry name" value="DoxX"/>
</dbReference>
<evidence type="ECO:0000256" key="4">
    <source>
        <dbReference type="ARBA" id="ARBA00022692"/>
    </source>
</evidence>
<gene>
    <name evidence="8" type="ORF">IQ266_06585</name>
</gene>
<keyword evidence="9" id="KW-1185">Reference proteome</keyword>
<dbReference type="AlphaFoldDB" id="A0A928VNW4"/>
<protein>
    <submittedName>
        <fullName evidence="8">DoxX family protein</fullName>
    </submittedName>
</protein>
<reference evidence="8" key="1">
    <citation type="submission" date="2020-10" db="EMBL/GenBank/DDBJ databases">
        <authorList>
            <person name="Castelo-Branco R."/>
            <person name="Eusebio N."/>
            <person name="Adriana R."/>
            <person name="Vieira A."/>
            <person name="Brugerolle De Fraissinette N."/>
            <person name="Rezende De Castro R."/>
            <person name="Schneider M.P."/>
            <person name="Vasconcelos V."/>
            <person name="Leao P.N."/>
        </authorList>
    </citation>
    <scope>NUCLEOTIDE SEQUENCE</scope>
    <source>
        <strain evidence="8">LEGE 11480</strain>
    </source>
</reference>
<dbReference type="PANTHER" id="PTHR33452:SF1">
    <property type="entry name" value="INNER MEMBRANE PROTEIN YPHA-RELATED"/>
    <property type="match status" value="1"/>
</dbReference>
<keyword evidence="4 7" id="KW-0812">Transmembrane</keyword>
<name>A0A928VNW4_9CYAN</name>
<keyword evidence="5 7" id="KW-1133">Transmembrane helix</keyword>
<evidence type="ECO:0000256" key="5">
    <source>
        <dbReference type="ARBA" id="ARBA00022989"/>
    </source>
</evidence>
<organism evidence="8 9">
    <name type="scientific">Romeriopsis navalis LEGE 11480</name>
    <dbReference type="NCBI Taxonomy" id="2777977"/>
    <lineage>
        <taxon>Bacteria</taxon>
        <taxon>Bacillati</taxon>
        <taxon>Cyanobacteriota</taxon>
        <taxon>Cyanophyceae</taxon>
        <taxon>Leptolyngbyales</taxon>
        <taxon>Leptolyngbyaceae</taxon>
        <taxon>Romeriopsis</taxon>
        <taxon>Romeriopsis navalis</taxon>
    </lineage>
</organism>
<evidence type="ECO:0000313" key="8">
    <source>
        <dbReference type="EMBL" id="MBE9029429.1"/>
    </source>
</evidence>